<keyword evidence="1" id="KW-0472">Membrane</keyword>
<accession>A0AAN9VXA2</accession>
<evidence type="ECO:0000313" key="2">
    <source>
        <dbReference type="EMBL" id="KAK7868127.1"/>
    </source>
</evidence>
<keyword evidence="3" id="KW-1185">Reference proteome</keyword>
<evidence type="ECO:0000313" key="3">
    <source>
        <dbReference type="Proteomes" id="UP001378592"/>
    </source>
</evidence>
<feature type="transmembrane region" description="Helical" evidence="1">
    <location>
        <begin position="30"/>
        <end position="55"/>
    </location>
</feature>
<evidence type="ECO:0000256" key="1">
    <source>
        <dbReference type="SAM" id="Phobius"/>
    </source>
</evidence>
<keyword evidence="1" id="KW-1133">Transmembrane helix</keyword>
<dbReference type="Proteomes" id="UP001378592">
    <property type="component" value="Unassembled WGS sequence"/>
</dbReference>
<feature type="transmembrane region" description="Helical" evidence="1">
    <location>
        <begin position="67"/>
        <end position="91"/>
    </location>
</feature>
<proteinExistence type="predicted"/>
<dbReference type="EMBL" id="JAZDUA010000100">
    <property type="protein sequence ID" value="KAK7868127.1"/>
    <property type="molecule type" value="Genomic_DNA"/>
</dbReference>
<reference evidence="2 3" key="1">
    <citation type="submission" date="2024-03" db="EMBL/GenBank/DDBJ databases">
        <title>The genome assembly and annotation of the cricket Gryllus longicercus Weissman &amp; Gray.</title>
        <authorList>
            <person name="Szrajer S."/>
            <person name="Gray D."/>
            <person name="Ylla G."/>
        </authorList>
    </citation>
    <scope>NUCLEOTIDE SEQUENCE [LARGE SCALE GENOMIC DNA]</scope>
    <source>
        <strain evidence="2">DAG 2021-001</strain>
        <tissue evidence="2">Whole body minus gut</tissue>
    </source>
</reference>
<organism evidence="2 3">
    <name type="scientific">Gryllus longicercus</name>
    <dbReference type="NCBI Taxonomy" id="2509291"/>
    <lineage>
        <taxon>Eukaryota</taxon>
        <taxon>Metazoa</taxon>
        <taxon>Ecdysozoa</taxon>
        <taxon>Arthropoda</taxon>
        <taxon>Hexapoda</taxon>
        <taxon>Insecta</taxon>
        <taxon>Pterygota</taxon>
        <taxon>Neoptera</taxon>
        <taxon>Polyneoptera</taxon>
        <taxon>Orthoptera</taxon>
        <taxon>Ensifera</taxon>
        <taxon>Gryllidea</taxon>
        <taxon>Grylloidea</taxon>
        <taxon>Gryllidae</taxon>
        <taxon>Gryllinae</taxon>
        <taxon>Gryllus</taxon>
    </lineage>
</organism>
<keyword evidence="1" id="KW-0812">Transmembrane</keyword>
<dbReference type="AlphaFoldDB" id="A0AAN9VXA2"/>
<protein>
    <submittedName>
        <fullName evidence="2">Uncharacterized protein</fullName>
    </submittedName>
</protein>
<name>A0AAN9VXA2_9ORTH</name>
<feature type="transmembrane region" description="Helical" evidence="1">
    <location>
        <begin position="103"/>
        <end position="127"/>
    </location>
</feature>
<comment type="caution">
    <text evidence="2">The sequence shown here is derived from an EMBL/GenBank/DDBJ whole genome shotgun (WGS) entry which is preliminary data.</text>
</comment>
<sequence length="222" mass="23403">MAVESCTARLVRHAAEAALRMRQPARRAAGSVPAAATVAAVLVGMYNIILGTIYYSEKYHFYFGLQGLVNTASCLAFAASLADAVLIFGVLRRKEEYLHSIVCATLAVYMLCGLMPLCVVIGLAINMKWIFMLWEVPRLLAYPVHVCVLYCLLAEVRGESPAQGLGAAPAADGWLKNNLARAGHAPLAADGVLLKLPATGPAPVHFGSAPPPASGPLSSSDA</sequence>
<gene>
    <name evidence="2" type="ORF">R5R35_005567</name>
</gene>